<name>A0ACC3T2X4_LIPKO</name>
<keyword evidence="2" id="KW-1185">Reference proteome</keyword>
<comment type="caution">
    <text evidence="1">The sequence shown here is derived from an EMBL/GenBank/DDBJ whole genome shotgun (WGS) entry which is preliminary data.</text>
</comment>
<reference evidence="2" key="1">
    <citation type="journal article" date="2024" name="Front. Bioeng. Biotechnol.">
        <title>Genome-scale model development and genomic sequencing of the oleaginous clade Lipomyces.</title>
        <authorList>
            <person name="Czajka J.J."/>
            <person name="Han Y."/>
            <person name="Kim J."/>
            <person name="Mondo S.J."/>
            <person name="Hofstad B.A."/>
            <person name="Robles A."/>
            <person name="Haridas S."/>
            <person name="Riley R."/>
            <person name="LaButti K."/>
            <person name="Pangilinan J."/>
            <person name="Andreopoulos W."/>
            <person name="Lipzen A."/>
            <person name="Yan J."/>
            <person name="Wang M."/>
            <person name="Ng V."/>
            <person name="Grigoriev I.V."/>
            <person name="Spatafora J.W."/>
            <person name="Magnuson J.K."/>
            <person name="Baker S.E."/>
            <person name="Pomraning K.R."/>
        </authorList>
    </citation>
    <scope>NUCLEOTIDE SEQUENCE [LARGE SCALE GENOMIC DNA]</scope>
    <source>
        <strain evidence="2">CBS 7786</strain>
    </source>
</reference>
<evidence type="ECO:0000313" key="2">
    <source>
        <dbReference type="Proteomes" id="UP001433508"/>
    </source>
</evidence>
<proteinExistence type="predicted"/>
<organism evidence="1 2">
    <name type="scientific">Lipomyces kononenkoae</name>
    <name type="common">Yeast</name>
    <dbReference type="NCBI Taxonomy" id="34357"/>
    <lineage>
        <taxon>Eukaryota</taxon>
        <taxon>Fungi</taxon>
        <taxon>Dikarya</taxon>
        <taxon>Ascomycota</taxon>
        <taxon>Saccharomycotina</taxon>
        <taxon>Lipomycetes</taxon>
        <taxon>Lipomycetales</taxon>
        <taxon>Lipomycetaceae</taxon>
        <taxon>Lipomyces</taxon>
    </lineage>
</organism>
<dbReference type="Proteomes" id="UP001433508">
    <property type="component" value="Unassembled WGS sequence"/>
</dbReference>
<protein>
    <submittedName>
        <fullName evidence="1">Uncharacterized protein</fullName>
    </submittedName>
</protein>
<sequence>MRNITAASMRLQISGRNLCRRHAVAVVASCCKKTMHSQAFANSESRGQRGRDERDKHAPLVSRDRLWKDGIDYDIDETGSMYLKNKKPRRKDDDDVSSLEFMRRHFKKKGLRNRSRRPSADPIFVPKLKAENGGGNLFQLDETWETIKLRMRTYNVENKYDSVFRLANAIVKAGMIPPMWIYSEVVSAMVRVGGKGGFLAPTIMSLVDELLLRGKSFNRHMFHQLFKLVAKSPDPTVRHRVLRLAETQACELAGTDWLRMVQGYLVSNEFEMAIRTVDKLKEQNISLPYSTYMILVDHLLTMGEVDLAYQYLSDRMEKSQLPDEEQWGRLLSLAARDFRYDLVPQIWADVVELDYVVPDDGTCINVVLTATRHADPGLCASALRILVARGVRSEFLTSCLATAYESRRQLEPELYGESSIGEQEGVEGQAEGSTMHQVDSRLPRGLSDWE</sequence>
<gene>
    <name evidence="1" type="ORF">V1525DRAFT_387800</name>
</gene>
<evidence type="ECO:0000313" key="1">
    <source>
        <dbReference type="EMBL" id="KAK9238232.1"/>
    </source>
</evidence>
<dbReference type="EMBL" id="MU971359">
    <property type="protein sequence ID" value="KAK9238232.1"/>
    <property type="molecule type" value="Genomic_DNA"/>
</dbReference>
<accession>A0ACC3T2X4</accession>